<dbReference type="KEGG" id="och:CES85_2517"/>
<dbReference type="AlphaFoldDB" id="A0A248UK72"/>
<gene>
    <name evidence="1" type="ORF">CES85_2517</name>
</gene>
<evidence type="ECO:0000313" key="2">
    <source>
        <dbReference type="Proteomes" id="UP000215256"/>
    </source>
</evidence>
<dbReference type="Proteomes" id="UP000215256">
    <property type="component" value="Chromosome 1"/>
</dbReference>
<organism evidence="1 2">
    <name type="scientific">Ochrobactrum quorumnocens</name>
    <dbReference type="NCBI Taxonomy" id="271865"/>
    <lineage>
        <taxon>Bacteria</taxon>
        <taxon>Pseudomonadati</taxon>
        <taxon>Pseudomonadota</taxon>
        <taxon>Alphaproteobacteria</taxon>
        <taxon>Hyphomicrobiales</taxon>
        <taxon>Brucellaceae</taxon>
        <taxon>Brucella/Ochrobactrum group</taxon>
        <taxon>Ochrobactrum</taxon>
    </lineage>
</organism>
<proteinExistence type="predicted"/>
<protein>
    <submittedName>
        <fullName evidence="1">Uncharacterized protein</fullName>
    </submittedName>
</protein>
<name>A0A248UK72_9HYPH</name>
<reference evidence="1 2" key="1">
    <citation type="submission" date="2017-07" db="EMBL/GenBank/DDBJ databases">
        <title>Phylogenetic study on the rhizospheric bacterium Ochrobactrum sp. A44.</title>
        <authorList>
            <person name="Krzyzanowska D.M."/>
            <person name="Ossowicki A."/>
            <person name="Rajewska M."/>
            <person name="Maciag T."/>
            <person name="Kaczynski Z."/>
            <person name="Czerwicka M."/>
            <person name="Jafra S."/>
        </authorList>
    </citation>
    <scope>NUCLEOTIDE SEQUENCE [LARGE SCALE GENOMIC DNA]</scope>
    <source>
        <strain evidence="1 2">A44</strain>
    </source>
</reference>
<evidence type="ECO:0000313" key="1">
    <source>
        <dbReference type="EMBL" id="ASV87237.1"/>
    </source>
</evidence>
<sequence>MAEKPTNCQYRRAFGRTGIGSSSLWIADYSETVSFLRHSENF</sequence>
<dbReference type="EMBL" id="CP022604">
    <property type="protein sequence ID" value="ASV87237.1"/>
    <property type="molecule type" value="Genomic_DNA"/>
</dbReference>
<accession>A0A248UK72</accession>